<protein>
    <recommendedName>
        <fullName evidence="3">DUF1579 domain-containing protein</fullName>
    </recommendedName>
</protein>
<dbReference type="EMBL" id="LJCR01000261">
    <property type="protein sequence ID" value="KPV53427.1"/>
    <property type="molecule type" value="Genomic_DNA"/>
</dbReference>
<keyword evidence="2" id="KW-1185">Reference proteome</keyword>
<name>A0A0P9DJ04_9CHLR</name>
<dbReference type="AlphaFoldDB" id="A0A0P9DJ04"/>
<proteinExistence type="predicted"/>
<evidence type="ECO:0008006" key="3">
    <source>
        <dbReference type="Google" id="ProtNLM"/>
    </source>
</evidence>
<dbReference type="PATRIC" id="fig|186479.3.peg.5353"/>
<accession>A0A0P9DJ04</accession>
<dbReference type="Proteomes" id="UP000050509">
    <property type="component" value="Unassembled WGS sequence"/>
</dbReference>
<evidence type="ECO:0000313" key="2">
    <source>
        <dbReference type="Proteomes" id="UP000050509"/>
    </source>
</evidence>
<evidence type="ECO:0000313" key="1">
    <source>
        <dbReference type="EMBL" id="KPV53427.1"/>
    </source>
</evidence>
<comment type="caution">
    <text evidence="1">The sequence shown here is derived from an EMBL/GenBank/DDBJ whole genome shotgun (WGS) entry which is preliminary data.</text>
</comment>
<reference evidence="1 2" key="1">
    <citation type="submission" date="2015-09" db="EMBL/GenBank/DDBJ databases">
        <title>Draft genome sequence of Kouleothrix aurantiaca JCM 19913.</title>
        <authorList>
            <person name="Hemp J."/>
        </authorList>
    </citation>
    <scope>NUCLEOTIDE SEQUENCE [LARGE SCALE GENOMIC DNA]</scope>
    <source>
        <strain evidence="1 2">COM-B</strain>
    </source>
</reference>
<organism evidence="1 2">
    <name type="scientific">Kouleothrix aurantiaca</name>
    <dbReference type="NCBI Taxonomy" id="186479"/>
    <lineage>
        <taxon>Bacteria</taxon>
        <taxon>Bacillati</taxon>
        <taxon>Chloroflexota</taxon>
        <taxon>Chloroflexia</taxon>
        <taxon>Chloroflexales</taxon>
        <taxon>Roseiflexineae</taxon>
        <taxon>Roseiflexaceae</taxon>
        <taxon>Kouleothrix</taxon>
    </lineage>
</organism>
<gene>
    <name evidence="1" type="ORF">SE17_09745</name>
</gene>
<sequence length="150" mass="17464">MTSETPNPRLRVLDPLVGEWDLHHRDLVSGETWQGHDRFAWMDGGFFLSVEHEEFGKNIKGTMMIGFEQRWGADAPSEQIIGHWFESSSGFHFVYFWEVDDRTVRFSFEEPDTPVRFLGHFNDDKSQIRGEWHLPDGGGYELTMTRVLAT</sequence>